<dbReference type="AlphaFoldDB" id="A0A8T0FHN8"/>
<dbReference type="PROSITE" id="PS50157">
    <property type="entry name" value="ZINC_FINGER_C2H2_2"/>
    <property type="match status" value="1"/>
</dbReference>
<organism evidence="3 4">
    <name type="scientific">Argiope bruennichi</name>
    <name type="common">Wasp spider</name>
    <name type="synonym">Aranea bruennichi</name>
    <dbReference type="NCBI Taxonomy" id="94029"/>
    <lineage>
        <taxon>Eukaryota</taxon>
        <taxon>Metazoa</taxon>
        <taxon>Ecdysozoa</taxon>
        <taxon>Arthropoda</taxon>
        <taxon>Chelicerata</taxon>
        <taxon>Arachnida</taxon>
        <taxon>Araneae</taxon>
        <taxon>Araneomorphae</taxon>
        <taxon>Entelegynae</taxon>
        <taxon>Araneoidea</taxon>
        <taxon>Araneidae</taxon>
        <taxon>Argiope</taxon>
    </lineage>
</organism>
<feature type="domain" description="C2H2-type" evidence="2">
    <location>
        <begin position="22"/>
        <end position="45"/>
    </location>
</feature>
<dbReference type="PANTHER" id="PTHR33936">
    <property type="entry name" value="PROTEIN CBG17840"/>
    <property type="match status" value="1"/>
</dbReference>
<proteinExistence type="predicted"/>
<dbReference type="GO" id="GO:0008270">
    <property type="term" value="F:zinc ion binding"/>
    <property type="evidence" value="ECO:0007669"/>
    <property type="project" value="UniProtKB-KW"/>
</dbReference>
<keyword evidence="4" id="KW-1185">Reference proteome</keyword>
<accession>A0A8T0FHN8</accession>
<sequence length="219" mass="25236">MELKEIQEPTVSGTSEPSINKYFCNICGKSFPSRYNVKRREKNKHGVTEIEEPSVSDGRVACYYKCHRSGVFVSRGKGKRHLKINGSNKIDRYCPAKIKVVKNEDKCRVTFTETHVGHICDLGHLFLSKEDRYTLATKMASNIPCDVILDCVRTSMSDEGLERMHLLTRKDLHNIKKSFHLSSSAIKDDNDYIRVNMWVKEQESTENQIVWTILLNLCY</sequence>
<evidence type="ECO:0000313" key="3">
    <source>
        <dbReference type="EMBL" id="KAF8789738.1"/>
    </source>
</evidence>
<reference evidence="3" key="1">
    <citation type="journal article" date="2020" name="bioRxiv">
        <title>Chromosome-level reference genome of the European wasp spider Argiope bruennichi: a resource for studies on range expansion and evolutionary adaptation.</title>
        <authorList>
            <person name="Sheffer M.M."/>
            <person name="Hoppe A."/>
            <person name="Krehenwinkel H."/>
            <person name="Uhl G."/>
            <person name="Kuss A.W."/>
            <person name="Jensen L."/>
            <person name="Jensen C."/>
            <person name="Gillespie R.G."/>
            <person name="Hoff K.J."/>
            <person name="Prost S."/>
        </authorList>
    </citation>
    <scope>NUCLEOTIDE SEQUENCE</scope>
</reference>
<dbReference type="Proteomes" id="UP000807504">
    <property type="component" value="Unassembled WGS sequence"/>
</dbReference>
<dbReference type="EMBL" id="JABXBU010000012">
    <property type="protein sequence ID" value="KAF8789738.1"/>
    <property type="molecule type" value="Genomic_DNA"/>
</dbReference>
<keyword evidence="1" id="KW-0863">Zinc-finger</keyword>
<dbReference type="InterPro" id="IPR052797">
    <property type="entry name" value="RegFact_GeneExpr_CellDeath"/>
</dbReference>
<evidence type="ECO:0000313" key="4">
    <source>
        <dbReference type="Proteomes" id="UP000807504"/>
    </source>
</evidence>
<protein>
    <recommendedName>
        <fullName evidence="2">C2H2-type domain-containing protein</fullName>
    </recommendedName>
</protein>
<evidence type="ECO:0000259" key="2">
    <source>
        <dbReference type="PROSITE" id="PS50157"/>
    </source>
</evidence>
<name>A0A8T0FHN8_ARGBR</name>
<gene>
    <name evidence="3" type="ORF">HNY73_007657</name>
</gene>
<dbReference type="InterPro" id="IPR013087">
    <property type="entry name" value="Znf_C2H2_type"/>
</dbReference>
<keyword evidence="1" id="KW-0479">Metal-binding</keyword>
<dbReference type="PANTHER" id="PTHR33936:SF24">
    <property type="entry name" value="C2H2-TYPE DOMAIN-CONTAINING PROTEIN"/>
    <property type="match status" value="1"/>
</dbReference>
<keyword evidence="1" id="KW-0862">Zinc</keyword>
<reference evidence="3" key="2">
    <citation type="submission" date="2020-06" db="EMBL/GenBank/DDBJ databases">
        <authorList>
            <person name="Sheffer M."/>
        </authorList>
    </citation>
    <scope>NUCLEOTIDE SEQUENCE</scope>
</reference>
<comment type="caution">
    <text evidence="3">The sequence shown here is derived from an EMBL/GenBank/DDBJ whole genome shotgun (WGS) entry which is preliminary data.</text>
</comment>
<evidence type="ECO:0000256" key="1">
    <source>
        <dbReference type="PROSITE-ProRule" id="PRU00042"/>
    </source>
</evidence>